<dbReference type="CDD" id="cd06529">
    <property type="entry name" value="S24_LexA-like"/>
    <property type="match status" value="1"/>
</dbReference>
<dbReference type="SUPFAM" id="SSF47413">
    <property type="entry name" value="lambda repressor-like DNA-binding domains"/>
    <property type="match status" value="1"/>
</dbReference>
<dbReference type="OrthoDB" id="8613261at2"/>
<dbReference type="Pfam" id="PF01381">
    <property type="entry name" value="HTH_3"/>
    <property type="match status" value="1"/>
</dbReference>
<dbReference type="EMBL" id="QNRF01000004">
    <property type="protein sequence ID" value="RBO83403.1"/>
    <property type="molecule type" value="Genomic_DNA"/>
</dbReference>
<comment type="caution">
    <text evidence="5">The sequence shown here is derived from an EMBL/GenBank/DDBJ whole genome shotgun (WGS) entry which is preliminary data.</text>
</comment>
<evidence type="ECO:0000256" key="2">
    <source>
        <dbReference type="ARBA" id="ARBA00023125"/>
    </source>
</evidence>
<evidence type="ECO:0000313" key="6">
    <source>
        <dbReference type="Proteomes" id="UP000252086"/>
    </source>
</evidence>
<dbReference type="InterPro" id="IPR036286">
    <property type="entry name" value="LexA/Signal_pep-like_sf"/>
</dbReference>
<organism evidence="5 6">
    <name type="scientific">Marinomonas aquiplantarum</name>
    <dbReference type="NCBI Taxonomy" id="491951"/>
    <lineage>
        <taxon>Bacteria</taxon>
        <taxon>Pseudomonadati</taxon>
        <taxon>Pseudomonadota</taxon>
        <taxon>Gammaproteobacteria</taxon>
        <taxon>Oceanospirillales</taxon>
        <taxon>Oceanospirillaceae</taxon>
        <taxon>Marinomonas</taxon>
    </lineage>
</organism>
<dbReference type="InterPro" id="IPR010982">
    <property type="entry name" value="Lambda_DNA-bd_dom_sf"/>
</dbReference>
<dbReference type="InterPro" id="IPR001387">
    <property type="entry name" value="Cro/C1-type_HTH"/>
</dbReference>
<protein>
    <submittedName>
        <fullName evidence="5">Phage repressor protein C with HTH and peptisase S24 domain</fullName>
    </submittedName>
</protein>
<keyword evidence="6" id="KW-1185">Reference proteome</keyword>
<dbReference type="PANTHER" id="PTHR40661:SF2">
    <property type="entry name" value="HTH-TYPE TRANSCRIPTIONAL REGULATOR PRTR"/>
    <property type="match status" value="1"/>
</dbReference>
<dbReference type="PROSITE" id="PS50943">
    <property type="entry name" value="HTH_CROC1"/>
    <property type="match status" value="1"/>
</dbReference>
<dbReference type="CDD" id="cd00093">
    <property type="entry name" value="HTH_XRE"/>
    <property type="match status" value="1"/>
</dbReference>
<dbReference type="InterPro" id="IPR015927">
    <property type="entry name" value="Peptidase_S24_S26A/B/C"/>
</dbReference>
<evidence type="ECO:0000256" key="1">
    <source>
        <dbReference type="ARBA" id="ARBA00023015"/>
    </source>
</evidence>
<dbReference type="AlphaFoldDB" id="A0A366D007"/>
<keyword evidence="2" id="KW-0238">DNA-binding</keyword>
<keyword evidence="1" id="KW-0805">Transcription regulation</keyword>
<name>A0A366D007_9GAMM</name>
<dbReference type="RefSeq" id="WP_147084188.1">
    <property type="nucleotide sequence ID" value="NZ_QNRF01000004.1"/>
</dbReference>
<dbReference type="Pfam" id="PF00717">
    <property type="entry name" value="Peptidase_S24"/>
    <property type="match status" value="1"/>
</dbReference>
<dbReference type="Gene3D" id="1.10.260.40">
    <property type="entry name" value="lambda repressor-like DNA-binding domains"/>
    <property type="match status" value="1"/>
</dbReference>
<evidence type="ECO:0000313" key="5">
    <source>
        <dbReference type="EMBL" id="RBO83403.1"/>
    </source>
</evidence>
<dbReference type="Gene3D" id="2.10.109.10">
    <property type="entry name" value="Umud Fragment, subunit A"/>
    <property type="match status" value="1"/>
</dbReference>
<reference evidence="5 6" key="1">
    <citation type="submission" date="2018-06" db="EMBL/GenBank/DDBJ databases">
        <title>Genomic Encyclopedia of Type Strains, Phase III (KMG-III): the genomes of soil and plant-associated and newly described type strains.</title>
        <authorList>
            <person name="Whitman W."/>
        </authorList>
    </citation>
    <scope>NUCLEOTIDE SEQUENCE [LARGE SCALE GENOMIC DNA]</scope>
    <source>
        <strain evidence="5 6">CECT 7732</strain>
    </source>
</reference>
<proteinExistence type="predicted"/>
<sequence length="238" mass="26244">MSFPERLLEALKLADVKRHGAGVWLAKQTGTTVKAANKWLNGESQPRREKVLQIASATGVRPEWLEYGTGEIISDEVRENTSTYNLHTADAWDSDTPLEPHEVEVPFFSEVELAAGNGFSNVQEISTHKLRFNLSTLHKAGVSTDTVACCKVTGDSMEPVLPGGSTVGIDTSQVKIQDGKMYAIEHGGLLRVKYLYRLPFNGIRIISANPDVQDEELSGESAQDVRIIGRVFWYSVLL</sequence>
<evidence type="ECO:0000256" key="3">
    <source>
        <dbReference type="ARBA" id="ARBA00023163"/>
    </source>
</evidence>
<feature type="domain" description="HTH cro/C1-type" evidence="4">
    <location>
        <begin position="25"/>
        <end position="65"/>
    </location>
</feature>
<dbReference type="GO" id="GO:0003677">
    <property type="term" value="F:DNA binding"/>
    <property type="evidence" value="ECO:0007669"/>
    <property type="project" value="UniProtKB-KW"/>
</dbReference>
<accession>A0A366D007</accession>
<gene>
    <name evidence="5" type="ORF">DFP76_104221</name>
</gene>
<keyword evidence="3" id="KW-0804">Transcription</keyword>
<dbReference type="PANTHER" id="PTHR40661">
    <property type="match status" value="1"/>
</dbReference>
<dbReference type="SUPFAM" id="SSF51306">
    <property type="entry name" value="LexA/Signal peptidase"/>
    <property type="match status" value="1"/>
</dbReference>
<dbReference type="InterPro" id="IPR039418">
    <property type="entry name" value="LexA-like"/>
</dbReference>
<dbReference type="Proteomes" id="UP000252086">
    <property type="component" value="Unassembled WGS sequence"/>
</dbReference>
<evidence type="ECO:0000259" key="4">
    <source>
        <dbReference type="PROSITE" id="PS50943"/>
    </source>
</evidence>